<comment type="caution">
    <text evidence="1">The sequence shown here is derived from an EMBL/GenBank/DDBJ whole genome shotgun (WGS) entry which is preliminary data.</text>
</comment>
<evidence type="ECO:0000313" key="2">
    <source>
        <dbReference type="EMBL" id="CAH7690955.1"/>
    </source>
</evidence>
<protein>
    <submittedName>
        <fullName evidence="1">Uncharacterized protein</fullName>
    </submittedName>
</protein>
<gene>
    <name evidence="1" type="ORF">PPACK8108_LOCUS16837</name>
    <name evidence="2" type="ORF">PPACK8108_LOCUS26457</name>
</gene>
<organism evidence="1 3">
    <name type="scientific">Phakopsora pachyrhizi</name>
    <name type="common">Asian soybean rust disease fungus</name>
    <dbReference type="NCBI Taxonomy" id="170000"/>
    <lineage>
        <taxon>Eukaryota</taxon>
        <taxon>Fungi</taxon>
        <taxon>Dikarya</taxon>
        <taxon>Basidiomycota</taxon>
        <taxon>Pucciniomycotina</taxon>
        <taxon>Pucciniomycetes</taxon>
        <taxon>Pucciniales</taxon>
        <taxon>Phakopsoraceae</taxon>
        <taxon>Phakopsora</taxon>
    </lineage>
</organism>
<dbReference type="EMBL" id="CALTRL010006461">
    <property type="protein sequence ID" value="CAH7690955.1"/>
    <property type="molecule type" value="Genomic_DNA"/>
</dbReference>
<dbReference type="InterPro" id="IPR011989">
    <property type="entry name" value="ARM-like"/>
</dbReference>
<evidence type="ECO:0000313" key="1">
    <source>
        <dbReference type="EMBL" id="CAH7683378.1"/>
    </source>
</evidence>
<evidence type="ECO:0000313" key="3">
    <source>
        <dbReference type="Proteomes" id="UP001153365"/>
    </source>
</evidence>
<dbReference type="Gene3D" id="1.25.10.10">
    <property type="entry name" value="Leucine-rich Repeat Variant"/>
    <property type="match status" value="1"/>
</dbReference>
<dbReference type="AlphaFoldDB" id="A0AAV0BAU0"/>
<keyword evidence="3" id="KW-1185">Reference proteome</keyword>
<dbReference type="EMBL" id="CALTRL010004637">
    <property type="protein sequence ID" value="CAH7683378.1"/>
    <property type="molecule type" value="Genomic_DNA"/>
</dbReference>
<sequence>MGGLEPSDLSQFSKINCISNIGNRSSKLHPMPLMAMAKFIVYIVSSWIQTSEVVVENEENCTKEDEDLNEDYIYAEWNLRKWYTAALDVIVVNFENGLLDYFLLLLKEYLFQEKWKHMEAAILPL</sequence>
<proteinExistence type="predicted"/>
<name>A0AAV0BAU0_PHAPC</name>
<reference evidence="1" key="1">
    <citation type="submission" date="2022-06" db="EMBL/GenBank/DDBJ databases">
        <authorList>
            <consortium name="SYNGENTA / RWTH Aachen University"/>
        </authorList>
    </citation>
    <scope>NUCLEOTIDE SEQUENCE</scope>
</reference>
<dbReference type="Proteomes" id="UP001153365">
    <property type="component" value="Unassembled WGS sequence"/>
</dbReference>
<accession>A0AAV0BAU0</accession>